<accession>A0A4U6W0M6</accession>
<protein>
    <submittedName>
        <fullName evidence="2">Uncharacterized protein</fullName>
    </submittedName>
</protein>
<organism evidence="2 3">
    <name type="scientific">Setaria viridis</name>
    <name type="common">Green bristlegrass</name>
    <name type="synonym">Setaria italica subsp. viridis</name>
    <dbReference type="NCBI Taxonomy" id="4556"/>
    <lineage>
        <taxon>Eukaryota</taxon>
        <taxon>Viridiplantae</taxon>
        <taxon>Streptophyta</taxon>
        <taxon>Embryophyta</taxon>
        <taxon>Tracheophyta</taxon>
        <taxon>Spermatophyta</taxon>
        <taxon>Magnoliopsida</taxon>
        <taxon>Liliopsida</taxon>
        <taxon>Poales</taxon>
        <taxon>Poaceae</taxon>
        <taxon>PACMAD clade</taxon>
        <taxon>Panicoideae</taxon>
        <taxon>Panicodae</taxon>
        <taxon>Paniceae</taxon>
        <taxon>Cenchrinae</taxon>
        <taxon>Setaria</taxon>
    </lineage>
</organism>
<evidence type="ECO:0000256" key="1">
    <source>
        <dbReference type="SAM" id="MobiDB-lite"/>
    </source>
</evidence>
<reference evidence="2" key="1">
    <citation type="submission" date="2019-03" db="EMBL/GenBank/DDBJ databases">
        <title>WGS assembly of Setaria viridis.</title>
        <authorList>
            <person name="Huang P."/>
            <person name="Jenkins J."/>
            <person name="Grimwood J."/>
            <person name="Barry K."/>
            <person name="Healey A."/>
            <person name="Mamidi S."/>
            <person name="Sreedasyam A."/>
            <person name="Shu S."/>
            <person name="Feldman M."/>
            <person name="Wu J."/>
            <person name="Yu Y."/>
            <person name="Chen C."/>
            <person name="Johnson J."/>
            <person name="Rokhsar D."/>
            <person name="Baxter I."/>
            <person name="Schmutz J."/>
            <person name="Brutnell T."/>
            <person name="Kellogg E."/>
        </authorList>
    </citation>
    <scope>NUCLEOTIDE SEQUENCE [LARGE SCALE GENOMIC DNA]</scope>
</reference>
<feature type="region of interest" description="Disordered" evidence="1">
    <location>
        <begin position="1"/>
        <end position="21"/>
    </location>
</feature>
<dbReference type="Gramene" id="TKW35911">
    <property type="protein sequence ID" value="TKW35911"/>
    <property type="gene ID" value="SEVIR_2G406500v2"/>
</dbReference>
<dbReference type="EMBL" id="CM016553">
    <property type="protein sequence ID" value="TKW35911.1"/>
    <property type="molecule type" value="Genomic_DNA"/>
</dbReference>
<sequence length="165" mass="17946">MSTHAAREPGVCGGGERRTRARHPVLKHPHLSRARRLTGHLLLLYYSLPRQPDGILCAGQLPPPPGVAHRPLPVGARAGDGEGNRAPWARRWRGALVGGSLDQTRRAVAPHGIGRGGCVCGKTAESWSLLECAIRRRQPRAAQLNSSGTERVLRAIWKHFFCLVA</sequence>
<proteinExistence type="predicted"/>
<evidence type="ECO:0000313" key="3">
    <source>
        <dbReference type="Proteomes" id="UP000298652"/>
    </source>
</evidence>
<name>A0A4U6W0M6_SETVI</name>
<dbReference type="Proteomes" id="UP000298652">
    <property type="component" value="Chromosome 2"/>
</dbReference>
<dbReference type="AlphaFoldDB" id="A0A4U6W0M6"/>
<evidence type="ECO:0000313" key="2">
    <source>
        <dbReference type="EMBL" id="TKW35911.1"/>
    </source>
</evidence>
<gene>
    <name evidence="2" type="ORF">SEVIR_2G406500v2</name>
</gene>
<keyword evidence="3" id="KW-1185">Reference proteome</keyword>